<dbReference type="GO" id="GO:0008206">
    <property type="term" value="P:bile acid metabolic process"/>
    <property type="evidence" value="ECO:0007669"/>
    <property type="project" value="UniProtKB-ARBA"/>
</dbReference>
<reference evidence="3" key="1">
    <citation type="submission" date="2020-08" db="EMBL/GenBank/DDBJ databases">
        <title>Genome public.</title>
        <authorList>
            <person name="Liu C."/>
            <person name="Sun Q."/>
        </authorList>
    </citation>
    <scope>NUCLEOTIDE SEQUENCE</scope>
    <source>
        <strain evidence="3">NSJ-51</strain>
    </source>
</reference>
<keyword evidence="2" id="KW-0560">Oxidoreductase</keyword>
<evidence type="ECO:0000313" key="4">
    <source>
        <dbReference type="Proteomes" id="UP000661435"/>
    </source>
</evidence>
<dbReference type="FunFam" id="3.40.50.720:FF:000084">
    <property type="entry name" value="Short-chain dehydrogenase reductase"/>
    <property type="match status" value="1"/>
</dbReference>
<proteinExistence type="inferred from homology"/>
<dbReference type="Pfam" id="PF13561">
    <property type="entry name" value="adh_short_C2"/>
    <property type="match status" value="1"/>
</dbReference>
<evidence type="ECO:0000256" key="1">
    <source>
        <dbReference type="ARBA" id="ARBA00006484"/>
    </source>
</evidence>
<dbReference type="CDD" id="cd05233">
    <property type="entry name" value="SDR_c"/>
    <property type="match status" value="1"/>
</dbReference>
<comment type="similarity">
    <text evidence="1">Belongs to the short-chain dehydrogenases/reductases (SDR) family.</text>
</comment>
<dbReference type="SUPFAM" id="SSF51735">
    <property type="entry name" value="NAD(P)-binding Rossmann-fold domains"/>
    <property type="match status" value="1"/>
</dbReference>
<dbReference type="PRINTS" id="PR00080">
    <property type="entry name" value="SDRFAMILY"/>
</dbReference>
<accession>A0A8J6JBN4</accession>
<name>A0A8J6JBN4_9FIRM</name>
<dbReference type="RefSeq" id="WP_186906271.1">
    <property type="nucleotide sequence ID" value="NZ_JACOPP010000001.1"/>
</dbReference>
<dbReference type="InterPro" id="IPR036291">
    <property type="entry name" value="NAD(P)-bd_dom_sf"/>
</dbReference>
<protein>
    <submittedName>
        <fullName evidence="3">SDR family oxidoreductase</fullName>
    </submittedName>
</protein>
<dbReference type="InterPro" id="IPR002347">
    <property type="entry name" value="SDR_fam"/>
</dbReference>
<dbReference type="PANTHER" id="PTHR42760">
    <property type="entry name" value="SHORT-CHAIN DEHYDROGENASES/REDUCTASES FAMILY MEMBER"/>
    <property type="match status" value="1"/>
</dbReference>
<dbReference type="AlphaFoldDB" id="A0A8J6JBN4"/>
<dbReference type="PRINTS" id="PR00081">
    <property type="entry name" value="GDHRDH"/>
</dbReference>
<sequence>MNTGLAGKSVVVTGGTSGIGKAAAEAFLAEGCRVTVCDFRQDMIDQVNSRNDPNQFGFAADVTCSEQMCALLDRVQERFGGVDVMVNNAGVGNPCGFTTMPDEQWDKVVNVNLKAVISCCNLAIPYLTGRGGCILNTSSLGGRITSTVRSIYGVTKAGVSMYTRLLARELSGRGIRVNAVAPGMIRTDMVTQNNRHLKDINVLGGSSVMQRLGEPAEIAAGMVFLASDLARGVTGQVLEITGGKCIVQDPAWSWKQHP</sequence>
<dbReference type="Proteomes" id="UP000661435">
    <property type="component" value="Unassembled WGS sequence"/>
</dbReference>
<dbReference type="EMBL" id="JACOPP010000001">
    <property type="protein sequence ID" value="MBC5732372.1"/>
    <property type="molecule type" value="Genomic_DNA"/>
</dbReference>
<evidence type="ECO:0000313" key="3">
    <source>
        <dbReference type="EMBL" id="MBC5732372.1"/>
    </source>
</evidence>
<dbReference type="Gene3D" id="3.40.50.720">
    <property type="entry name" value="NAD(P)-binding Rossmann-like Domain"/>
    <property type="match status" value="1"/>
</dbReference>
<keyword evidence="4" id="KW-1185">Reference proteome</keyword>
<dbReference type="InterPro" id="IPR020904">
    <property type="entry name" value="Sc_DH/Rdtase_CS"/>
</dbReference>
<evidence type="ECO:0000256" key="2">
    <source>
        <dbReference type="ARBA" id="ARBA00023002"/>
    </source>
</evidence>
<organism evidence="3 4">
    <name type="scientific">Lawsonibacter hominis</name>
    <dbReference type="NCBI Taxonomy" id="2763053"/>
    <lineage>
        <taxon>Bacteria</taxon>
        <taxon>Bacillati</taxon>
        <taxon>Bacillota</taxon>
        <taxon>Clostridia</taxon>
        <taxon>Eubacteriales</taxon>
        <taxon>Oscillospiraceae</taxon>
        <taxon>Lawsonibacter</taxon>
    </lineage>
</organism>
<dbReference type="GO" id="GO:0016616">
    <property type="term" value="F:oxidoreductase activity, acting on the CH-OH group of donors, NAD or NADP as acceptor"/>
    <property type="evidence" value="ECO:0007669"/>
    <property type="project" value="TreeGrafter"/>
</dbReference>
<dbReference type="PROSITE" id="PS00061">
    <property type="entry name" value="ADH_SHORT"/>
    <property type="match status" value="1"/>
</dbReference>
<gene>
    <name evidence="3" type="ORF">H8S57_01350</name>
</gene>
<comment type="caution">
    <text evidence="3">The sequence shown here is derived from an EMBL/GenBank/DDBJ whole genome shotgun (WGS) entry which is preliminary data.</text>
</comment>